<evidence type="ECO:0000313" key="1">
    <source>
        <dbReference type="EMBL" id="JAD98709.1"/>
    </source>
</evidence>
<accession>A0A0A9ED92</accession>
<protein>
    <submittedName>
        <fullName evidence="1">Uncharacterized protein</fullName>
    </submittedName>
</protein>
<reference evidence="1" key="2">
    <citation type="journal article" date="2015" name="Data Brief">
        <title>Shoot transcriptome of the giant reed, Arundo donax.</title>
        <authorList>
            <person name="Barrero R.A."/>
            <person name="Guerrero F.D."/>
            <person name="Moolhuijzen P."/>
            <person name="Goolsby J.A."/>
            <person name="Tidwell J."/>
            <person name="Bellgard S.E."/>
            <person name="Bellgard M.I."/>
        </authorList>
    </citation>
    <scope>NUCLEOTIDE SEQUENCE</scope>
    <source>
        <tissue evidence="1">Shoot tissue taken approximately 20 cm above the soil surface</tissue>
    </source>
</reference>
<reference evidence="1" key="1">
    <citation type="submission" date="2014-09" db="EMBL/GenBank/DDBJ databases">
        <authorList>
            <person name="Magalhaes I.L.F."/>
            <person name="Oliveira U."/>
            <person name="Santos F.R."/>
            <person name="Vidigal T.H.D.A."/>
            <person name="Brescovit A.D."/>
            <person name="Santos A.J."/>
        </authorList>
    </citation>
    <scope>NUCLEOTIDE SEQUENCE</scope>
    <source>
        <tissue evidence="1">Shoot tissue taken approximately 20 cm above the soil surface</tissue>
    </source>
</reference>
<dbReference type="EMBL" id="GBRH01199186">
    <property type="protein sequence ID" value="JAD98709.1"/>
    <property type="molecule type" value="Transcribed_RNA"/>
</dbReference>
<sequence>MDQSNLPSHDS</sequence>
<proteinExistence type="predicted"/>
<name>A0A0A9ED92_ARUDO</name>
<organism evidence="1">
    <name type="scientific">Arundo donax</name>
    <name type="common">Giant reed</name>
    <name type="synonym">Donax arundinaceus</name>
    <dbReference type="NCBI Taxonomy" id="35708"/>
    <lineage>
        <taxon>Eukaryota</taxon>
        <taxon>Viridiplantae</taxon>
        <taxon>Streptophyta</taxon>
        <taxon>Embryophyta</taxon>
        <taxon>Tracheophyta</taxon>
        <taxon>Spermatophyta</taxon>
        <taxon>Magnoliopsida</taxon>
        <taxon>Liliopsida</taxon>
        <taxon>Poales</taxon>
        <taxon>Poaceae</taxon>
        <taxon>PACMAD clade</taxon>
        <taxon>Arundinoideae</taxon>
        <taxon>Arundineae</taxon>
        <taxon>Arundo</taxon>
    </lineage>
</organism>